<feature type="region of interest" description="Disordered" evidence="1">
    <location>
        <begin position="1"/>
        <end position="33"/>
    </location>
</feature>
<keyword evidence="4" id="KW-1185">Reference proteome</keyword>
<comment type="caution">
    <text evidence="3">The sequence shown here is derived from an EMBL/GenBank/DDBJ whole genome shotgun (WGS) entry which is preliminary data.</text>
</comment>
<feature type="compositionally biased region" description="Low complexity" evidence="1">
    <location>
        <begin position="1"/>
        <end position="12"/>
    </location>
</feature>
<name>A0A939DZL6_9CORY</name>
<dbReference type="RefSeq" id="WP_207117548.1">
    <property type="nucleotide sequence ID" value="NZ_JAFLEQ010000003.1"/>
</dbReference>
<dbReference type="SUPFAM" id="SSF53474">
    <property type="entry name" value="alpha/beta-Hydrolases"/>
    <property type="match status" value="1"/>
</dbReference>
<dbReference type="GO" id="GO:0016787">
    <property type="term" value="F:hydrolase activity"/>
    <property type="evidence" value="ECO:0007669"/>
    <property type="project" value="UniProtKB-KW"/>
</dbReference>
<evidence type="ECO:0000313" key="3">
    <source>
        <dbReference type="EMBL" id="MBN9643143.1"/>
    </source>
</evidence>
<proteinExistence type="predicted"/>
<feature type="domain" description="Serine aminopeptidase S33" evidence="2">
    <location>
        <begin position="88"/>
        <end position="219"/>
    </location>
</feature>
<evidence type="ECO:0000313" key="4">
    <source>
        <dbReference type="Proteomes" id="UP000664332"/>
    </source>
</evidence>
<dbReference type="InterPro" id="IPR029058">
    <property type="entry name" value="AB_hydrolase_fold"/>
</dbReference>
<reference evidence="3" key="1">
    <citation type="submission" date="2021-03" db="EMBL/GenBank/DDBJ databases">
        <authorList>
            <person name="Sun Q."/>
        </authorList>
    </citation>
    <scope>NUCLEOTIDE SEQUENCE</scope>
    <source>
        <strain evidence="3">CCM 8862</strain>
    </source>
</reference>
<evidence type="ECO:0000256" key="1">
    <source>
        <dbReference type="SAM" id="MobiDB-lite"/>
    </source>
</evidence>
<dbReference type="EMBL" id="JAFLEQ010000003">
    <property type="protein sequence ID" value="MBN9643143.1"/>
    <property type="molecule type" value="Genomic_DNA"/>
</dbReference>
<organism evidence="3 4">
    <name type="scientific">Corynebacterium mendelii</name>
    <dbReference type="NCBI Taxonomy" id="2765362"/>
    <lineage>
        <taxon>Bacteria</taxon>
        <taxon>Bacillati</taxon>
        <taxon>Actinomycetota</taxon>
        <taxon>Actinomycetes</taxon>
        <taxon>Mycobacteriales</taxon>
        <taxon>Corynebacteriaceae</taxon>
        <taxon>Corynebacterium</taxon>
    </lineage>
</organism>
<dbReference type="Pfam" id="PF12146">
    <property type="entry name" value="Hydrolase_4"/>
    <property type="match status" value="1"/>
</dbReference>
<dbReference type="InterPro" id="IPR022742">
    <property type="entry name" value="Hydrolase_4"/>
</dbReference>
<evidence type="ECO:0000259" key="2">
    <source>
        <dbReference type="Pfam" id="PF12146"/>
    </source>
</evidence>
<protein>
    <submittedName>
        <fullName evidence="3">Alpha/beta hydrolase</fullName>
    </submittedName>
</protein>
<dbReference type="AlphaFoldDB" id="A0A939DZL6"/>
<sequence>MAPPAAAADSAPVENDPSARSAGDLPAGVATGRGAGSGKVLSNGVAAPAQPSGPDALAYLRHGDPGRALVPAGVNDPACRVTADRPSAVIVVHGTGGSVYTDYSALATALVDDGWCVFGADLGLADDPADGFGHQPLEESLRELDRLINAATTTSGADTVSLVGYSQGAVLARMWVNTIDRGATTDTVVLLASPTRGATLWGLAGLLPLAKAIEHVYPPLRGKLVNPALVELVPGSPLLARVNSPGETVPGPAYVTIQSRYDEYIPDQATQPVHGPKTRSLVITDLCPRETIGHIDMTYSPTVIDATRYLLRNWSMGGLRGQIRCVDRFPGTAAAHSAIVVNLLKLRYGRFIPTPVIYATVI</sequence>
<dbReference type="Proteomes" id="UP000664332">
    <property type="component" value="Unassembled WGS sequence"/>
</dbReference>
<keyword evidence="3" id="KW-0378">Hydrolase</keyword>
<dbReference type="Gene3D" id="3.40.50.1820">
    <property type="entry name" value="alpha/beta hydrolase"/>
    <property type="match status" value="1"/>
</dbReference>
<accession>A0A939DZL6</accession>
<gene>
    <name evidence="3" type="ORF">JZY06_00635</name>
</gene>